<dbReference type="SUPFAM" id="SSF50475">
    <property type="entry name" value="FMN-binding split barrel"/>
    <property type="match status" value="1"/>
</dbReference>
<evidence type="ECO:0000313" key="2">
    <source>
        <dbReference type="EMBL" id="SUP43721.1"/>
    </source>
</evidence>
<organism evidence="2 3">
    <name type="scientific">Veillonella criceti</name>
    <dbReference type="NCBI Taxonomy" id="103891"/>
    <lineage>
        <taxon>Bacteria</taxon>
        <taxon>Bacillati</taxon>
        <taxon>Bacillota</taxon>
        <taxon>Negativicutes</taxon>
        <taxon>Veillonellales</taxon>
        <taxon>Veillonellaceae</taxon>
        <taxon>Veillonella</taxon>
    </lineage>
</organism>
<evidence type="ECO:0000313" key="3">
    <source>
        <dbReference type="Proteomes" id="UP000255367"/>
    </source>
</evidence>
<accession>A0A380NLE5</accession>
<sequence>MLPEKFFEVLKYEGVVSITTWSDNEAHVTNTWNSYLKVKEDVLLIPAAGMTSTEADIQNNNRVIVTLGAREVEGFNGYQGTGFRLEGTANFIADGPIYDEMYADFPFLKRVLAINIESAKQLL</sequence>
<dbReference type="EMBL" id="UHIO01000001">
    <property type="protein sequence ID" value="SUP43721.1"/>
    <property type="molecule type" value="Genomic_DNA"/>
</dbReference>
<feature type="domain" description="Pyridoxamine 5'-phosphate oxidase N-terminal" evidence="1">
    <location>
        <begin position="2"/>
        <end position="102"/>
    </location>
</feature>
<dbReference type="Gene3D" id="2.30.110.10">
    <property type="entry name" value="Electron Transport, Fmn-binding Protein, Chain A"/>
    <property type="match status" value="1"/>
</dbReference>
<name>A0A380NLE5_9FIRM</name>
<protein>
    <submittedName>
        <fullName evidence="2">FMN-binding protein</fullName>
    </submittedName>
</protein>
<dbReference type="InterPro" id="IPR012349">
    <property type="entry name" value="Split_barrel_FMN-bd"/>
</dbReference>
<dbReference type="Proteomes" id="UP000255367">
    <property type="component" value="Unassembled WGS sequence"/>
</dbReference>
<keyword evidence="3" id="KW-1185">Reference proteome</keyword>
<reference evidence="2 3" key="1">
    <citation type="submission" date="2018-06" db="EMBL/GenBank/DDBJ databases">
        <authorList>
            <consortium name="Pathogen Informatics"/>
            <person name="Doyle S."/>
        </authorList>
    </citation>
    <scope>NUCLEOTIDE SEQUENCE [LARGE SCALE GENOMIC DNA]</scope>
    <source>
        <strain evidence="2 3">NCTC12020</strain>
    </source>
</reference>
<dbReference type="Pfam" id="PF01243">
    <property type="entry name" value="PNPOx_N"/>
    <property type="match status" value="1"/>
</dbReference>
<dbReference type="InterPro" id="IPR011576">
    <property type="entry name" value="Pyridox_Oxase_N"/>
</dbReference>
<dbReference type="OrthoDB" id="595289at2"/>
<gene>
    <name evidence="2" type="ORF">NCTC12020_01304</name>
</gene>
<dbReference type="AlphaFoldDB" id="A0A380NLE5"/>
<evidence type="ECO:0000259" key="1">
    <source>
        <dbReference type="Pfam" id="PF01243"/>
    </source>
</evidence>
<proteinExistence type="predicted"/>
<dbReference type="RefSeq" id="WP_115310458.1">
    <property type="nucleotide sequence ID" value="NZ_UHIO01000001.1"/>
</dbReference>